<dbReference type="EMBL" id="JAWQEG010000866">
    <property type="protein sequence ID" value="KAK3884635.1"/>
    <property type="molecule type" value="Genomic_DNA"/>
</dbReference>
<evidence type="ECO:0000256" key="2">
    <source>
        <dbReference type="SAM" id="SignalP"/>
    </source>
</evidence>
<comment type="caution">
    <text evidence="3">The sequence shown here is derived from an EMBL/GenBank/DDBJ whole genome shotgun (WGS) entry which is preliminary data.</text>
</comment>
<gene>
    <name evidence="3" type="ORF">Pcinc_011118</name>
</gene>
<keyword evidence="2" id="KW-0732">Signal</keyword>
<name>A0AAE1KWQ2_PETCI</name>
<accession>A0AAE1KWQ2</accession>
<feature type="region of interest" description="Disordered" evidence="1">
    <location>
        <begin position="138"/>
        <end position="163"/>
    </location>
</feature>
<feature type="signal peptide" evidence="2">
    <location>
        <begin position="1"/>
        <end position="15"/>
    </location>
</feature>
<feature type="chain" id="PRO_5041972418" evidence="2">
    <location>
        <begin position="16"/>
        <end position="358"/>
    </location>
</feature>
<sequence>MKILIFLAVVGAALAFPQGILRRLQNPAPEVEDFTPGSGRGSFSFPDFFVPRTPGPDGGDGEEPPRSDGFPFGFPDVFSGFPFGPSPGDLPSDYDNSTSVVKDVNGTQMEVNTTTTKQTGEDGNVFYRHFHIVRTIPGENTDEIPPVGEVEGPSEVPQEDAAENELGGENFEVTSRSRPRRWNEWFKKTAPYIPTPFGFQPYRIASRHPNAIPKGKVEEEQPTRKPGKLIPIRNNADIAVNYISPVPRPANPDAEVFDVNLMREDERRFFEGRDQPVSAQPMLSQPLRSQPIRAQPIRSQSIRSQALRAQPIRSQPIRSQSIRSQPIRSQPGRSQPLRSYPNRSLPLRSQSLRGQPRL</sequence>
<evidence type="ECO:0000313" key="4">
    <source>
        <dbReference type="Proteomes" id="UP001286313"/>
    </source>
</evidence>
<feature type="region of interest" description="Disordered" evidence="1">
    <location>
        <begin position="271"/>
        <end position="358"/>
    </location>
</feature>
<evidence type="ECO:0000313" key="3">
    <source>
        <dbReference type="EMBL" id="KAK3884635.1"/>
    </source>
</evidence>
<reference evidence="3" key="1">
    <citation type="submission" date="2023-10" db="EMBL/GenBank/DDBJ databases">
        <title>Genome assemblies of two species of porcelain crab, Petrolisthes cinctipes and Petrolisthes manimaculis (Anomura: Porcellanidae).</title>
        <authorList>
            <person name="Angst P."/>
        </authorList>
    </citation>
    <scope>NUCLEOTIDE SEQUENCE</scope>
    <source>
        <strain evidence="3">PB745_01</strain>
        <tissue evidence="3">Gill</tissue>
    </source>
</reference>
<keyword evidence="4" id="KW-1185">Reference proteome</keyword>
<organism evidence="3 4">
    <name type="scientific">Petrolisthes cinctipes</name>
    <name type="common">Flat porcelain crab</name>
    <dbReference type="NCBI Taxonomy" id="88211"/>
    <lineage>
        <taxon>Eukaryota</taxon>
        <taxon>Metazoa</taxon>
        <taxon>Ecdysozoa</taxon>
        <taxon>Arthropoda</taxon>
        <taxon>Crustacea</taxon>
        <taxon>Multicrustacea</taxon>
        <taxon>Malacostraca</taxon>
        <taxon>Eumalacostraca</taxon>
        <taxon>Eucarida</taxon>
        <taxon>Decapoda</taxon>
        <taxon>Pleocyemata</taxon>
        <taxon>Anomura</taxon>
        <taxon>Galatheoidea</taxon>
        <taxon>Porcellanidae</taxon>
        <taxon>Petrolisthes</taxon>
    </lineage>
</organism>
<proteinExistence type="predicted"/>
<feature type="compositionally biased region" description="Polar residues" evidence="1">
    <location>
        <begin position="347"/>
        <end position="358"/>
    </location>
</feature>
<dbReference type="AlphaFoldDB" id="A0AAE1KWQ2"/>
<dbReference type="Proteomes" id="UP001286313">
    <property type="component" value="Unassembled WGS sequence"/>
</dbReference>
<feature type="compositionally biased region" description="Polar residues" evidence="1">
    <location>
        <begin position="277"/>
        <end position="288"/>
    </location>
</feature>
<evidence type="ECO:0000256" key="1">
    <source>
        <dbReference type="SAM" id="MobiDB-lite"/>
    </source>
</evidence>
<protein>
    <submittedName>
        <fullName evidence="3">Uncharacterized protein</fullName>
    </submittedName>
</protein>
<feature type="compositionally biased region" description="Low complexity" evidence="1">
    <location>
        <begin position="310"/>
        <end position="331"/>
    </location>
</feature>
<feature type="region of interest" description="Disordered" evidence="1">
    <location>
        <begin position="45"/>
        <end position="71"/>
    </location>
</feature>